<feature type="region of interest" description="Disordered" evidence="1">
    <location>
        <begin position="1"/>
        <end position="21"/>
    </location>
</feature>
<name>A0A564YES2_HYMDI</name>
<accession>A0A564YES2</accession>
<organism evidence="2 3">
    <name type="scientific">Hymenolepis diminuta</name>
    <name type="common">Rat tapeworm</name>
    <dbReference type="NCBI Taxonomy" id="6216"/>
    <lineage>
        <taxon>Eukaryota</taxon>
        <taxon>Metazoa</taxon>
        <taxon>Spiralia</taxon>
        <taxon>Lophotrochozoa</taxon>
        <taxon>Platyhelminthes</taxon>
        <taxon>Cestoda</taxon>
        <taxon>Eucestoda</taxon>
        <taxon>Cyclophyllidea</taxon>
        <taxon>Hymenolepididae</taxon>
        <taxon>Hymenolepis</taxon>
    </lineage>
</organism>
<reference evidence="2 3" key="1">
    <citation type="submission" date="2019-07" db="EMBL/GenBank/DDBJ databases">
        <authorList>
            <person name="Jastrzebski P J."/>
            <person name="Paukszto L."/>
            <person name="Jastrzebski P J."/>
        </authorList>
    </citation>
    <scope>NUCLEOTIDE SEQUENCE [LARGE SCALE GENOMIC DNA]</scope>
    <source>
        <strain evidence="2 3">WMS-il1</strain>
    </source>
</reference>
<evidence type="ECO:0000313" key="3">
    <source>
        <dbReference type="Proteomes" id="UP000321570"/>
    </source>
</evidence>
<evidence type="ECO:0000313" key="2">
    <source>
        <dbReference type="EMBL" id="VUZ45782.1"/>
    </source>
</evidence>
<evidence type="ECO:0000256" key="1">
    <source>
        <dbReference type="SAM" id="MobiDB-lite"/>
    </source>
</evidence>
<sequence>MADGDRDRSGSRKQSDQPCGSSHHLILETLFIVNKDISSANKSHPSFSLVVQARSIETFKQPVIFNLNSLNISVLRLLLRNKEIHKNQINLLYHLRCSQRDPKLTSTVLC</sequence>
<dbReference type="EMBL" id="CABIJS010000188">
    <property type="protein sequence ID" value="VUZ45782.1"/>
    <property type="molecule type" value="Genomic_DNA"/>
</dbReference>
<keyword evidence="3" id="KW-1185">Reference proteome</keyword>
<dbReference type="AlphaFoldDB" id="A0A564YES2"/>
<gene>
    <name evidence="2" type="ORF">WMSIL1_LOCUS5670</name>
</gene>
<proteinExistence type="predicted"/>
<protein>
    <submittedName>
        <fullName evidence="2">Uncharacterized protein</fullName>
    </submittedName>
</protein>
<dbReference type="Proteomes" id="UP000321570">
    <property type="component" value="Unassembled WGS sequence"/>
</dbReference>
<feature type="compositionally biased region" description="Basic and acidic residues" evidence="1">
    <location>
        <begin position="1"/>
        <end position="15"/>
    </location>
</feature>